<evidence type="ECO:0000259" key="4">
    <source>
        <dbReference type="PROSITE" id="PS50405"/>
    </source>
</evidence>
<comment type="similarity">
    <text evidence="1 2">Belongs to the GST superfamily.</text>
</comment>
<dbReference type="PANTHER" id="PTHR44051:SF3">
    <property type="entry name" value="TRANSCRIPTIONAL REGULATOR URE2"/>
    <property type="match status" value="1"/>
</dbReference>
<dbReference type="PANTHER" id="PTHR44051">
    <property type="entry name" value="GLUTATHIONE S-TRANSFERASE-RELATED"/>
    <property type="match status" value="1"/>
</dbReference>
<dbReference type="SUPFAM" id="SSF47616">
    <property type="entry name" value="GST C-terminal domain-like"/>
    <property type="match status" value="1"/>
</dbReference>
<accession>R7T187</accession>
<dbReference type="Gene3D" id="1.20.1050.130">
    <property type="match status" value="1"/>
</dbReference>
<dbReference type="CDD" id="cd03048">
    <property type="entry name" value="GST_N_Ure2p_like"/>
    <property type="match status" value="1"/>
</dbReference>
<gene>
    <name evidence="5" type="ORF">DICSQDRAFT_169691</name>
</gene>
<dbReference type="InterPro" id="IPR040079">
    <property type="entry name" value="Glutathione_S-Trfase"/>
</dbReference>
<dbReference type="AlphaFoldDB" id="R7T187"/>
<evidence type="ECO:0000256" key="1">
    <source>
        <dbReference type="ARBA" id="ARBA00007409"/>
    </source>
</evidence>
<feature type="domain" description="GST C-terminal" evidence="4">
    <location>
        <begin position="86"/>
        <end position="213"/>
    </location>
</feature>
<dbReference type="PROSITE" id="PS50404">
    <property type="entry name" value="GST_NTER"/>
    <property type="match status" value="1"/>
</dbReference>
<dbReference type="EMBL" id="JH719407">
    <property type="protein sequence ID" value="EJF62121.1"/>
    <property type="molecule type" value="Genomic_DNA"/>
</dbReference>
<dbReference type="InterPro" id="IPR036249">
    <property type="entry name" value="Thioredoxin-like_sf"/>
</dbReference>
<organism evidence="5 6">
    <name type="scientific">Dichomitus squalens (strain LYAD-421)</name>
    <name type="common">Western red white-rot fungus</name>
    <dbReference type="NCBI Taxonomy" id="732165"/>
    <lineage>
        <taxon>Eukaryota</taxon>
        <taxon>Fungi</taxon>
        <taxon>Dikarya</taxon>
        <taxon>Basidiomycota</taxon>
        <taxon>Agaricomycotina</taxon>
        <taxon>Agaricomycetes</taxon>
        <taxon>Polyporales</taxon>
        <taxon>Polyporaceae</taxon>
        <taxon>Dichomitus</taxon>
    </lineage>
</organism>
<sequence length="213" mass="24468">MSHSKQFTLYTHTTGPNGWKVVFVLEELGLTYESVYLVFDKLEHKSPEYTQLNPNGRIPALVDHKNGDFVIWESDALLLYLVDKYDTEKRLTVTDEKERYSGSSSRHRDRGCLIYAPPLRAGPERYRALPQGGAPWFSVLESVLSKQEWLVGGKPTIADFSFIPWNHVAIHFAVKDYADVQKDYPALSSWHQKLVSRDSVKRVFAIQESLNKH</sequence>
<dbReference type="GeneID" id="18839012"/>
<dbReference type="Proteomes" id="UP000053319">
    <property type="component" value="Unassembled WGS sequence"/>
</dbReference>
<evidence type="ECO:0000259" key="3">
    <source>
        <dbReference type="PROSITE" id="PS50404"/>
    </source>
</evidence>
<dbReference type="KEGG" id="dsq:DICSQDRAFT_169691"/>
<dbReference type="InterPro" id="IPR010987">
    <property type="entry name" value="Glutathione-S-Trfase_C-like"/>
</dbReference>
<evidence type="ECO:0000313" key="6">
    <source>
        <dbReference type="Proteomes" id="UP000053319"/>
    </source>
</evidence>
<dbReference type="InterPro" id="IPR004046">
    <property type="entry name" value="GST_C"/>
</dbReference>
<dbReference type="Pfam" id="PF02798">
    <property type="entry name" value="GST_N"/>
    <property type="match status" value="1"/>
</dbReference>
<proteinExistence type="inferred from homology"/>
<dbReference type="RefSeq" id="XP_007365376.1">
    <property type="nucleotide sequence ID" value="XM_007365314.1"/>
</dbReference>
<dbReference type="SFLD" id="SFLDS00019">
    <property type="entry name" value="Glutathione_Transferase_(cytos"/>
    <property type="match status" value="1"/>
</dbReference>
<evidence type="ECO:0000313" key="5">
    <source>
        <dbReference type="EMBL" id="EJF62121.1"/>
    </source>
</evidence>
<dbReference type="HOGENOM" id="CLU_011226_14_2_1"/>
<evidence type="ECO:0000256" key="2">
    <source>
        <dbReference type="RuleBase" id="RU003494"/>
    </source>
</evidence>
<dbReference type="OMA" id="HENNDFI"/>
<reference evidence="5 6" key="1">
    <citation type="journal article" date="2012" name="Science">
        <title>The Paleozoic origin of enzymatic lignin decomposition reconstructed from 31 fungal genomes.</title>
        <authorList>
            <person name="Floudas D."/>
            <person name="Binder M."/>
            <person name="Riley R."/>
            <person name="Barry K."/>
            <person name="Blanchette R.A."/>
            <person name="Henrissat B."/>
            <person name="Martinez A.T."/>
            <person name="Otillar R."/>
            <person name="Spatafora J.W."/>
            <person name="Yadav J.S."/>
            <person name="Aerts A."/>
            <person name="Benoit I."/>
            <person name="Boyd A."/>
            <person name="Carlson A."/>
            <person name="Copeland A."/>
            <person name="Coutinho P.M."/>
            <person name="de Vries R.P."/>
            <person name="Ferreira P."/>
            <person name="Findley K."/>
            <person name="Foster B."/>
            <person name="Gaskell J."/>
            <person name="Glotzer D."/>
            <person name="Gorecki P."/>
            <person name="Heitman J."/>
            <person name="Hesse C."/>
            <person name="Hori C."/>
            <person name="Igarashi K."/>
            <person name="Jurgens J.A."/>
            <person name="Kallen N."/>
            <person name="Kersten P."/>
            <person name="Kohler A."/>
            <person name="Kuees U."/>
            <person name="Kumar T.K.A."/>
            <person name="Kuo A."/>
            <person name="LaButti K."/>
            <person name="Larrondo L.F."/>
            <person name="Lindquist E."/>
            <person name="Ling A."/>
            <person name="Lombard V."/>
            <person name="Lucas S."/>
            <person name="Lundell T."/>
            <person name="Martin R."/>
            <person name="McLaughlin D.J."/>
            <person name="Morgenstern I."/>
            <person name="Morin E."/>
            <person name="Murat C."/>
            <person name="Nagy L.G."/>
            <person name="Nolan M."/>
            <person name="Ohm R.A."/>
            <person name="Patyshakuliyeva A."/>
            <person name="Rokas A."/>
            <person name="Ruiz-Duenas F.J."/>
            <person name="Sabat G."/>
            <person name="Salamov A."/>
            <person name="Samejima M."/>
            <person name="Schmutz J."/>
            <person name="Slot J.C."/>
            <person name="St John F."/>
            <person name="Stenlid J."/>
            <person name="Sun H."/>
            <person name="Sun S."/>
            <person name="Syed K."/>
            <person name="Tsang A."/>
            <person name="Wiebenga A."/>
            <person name="Young D."/>
            <person name="Pisabarro A."/>
            <person name="Eastwood D.C."/>
            <person name="Martin F."/>
            <person name="Cullen D."/>
            <person name="Grigoriev I.V."/>
            <person name="Hibbett D.S."/>
        </authorList>
    </citation>
    <scope>NUCLEOTIDE SEQUENCE [LARGE SCALE GENOMIC DNA]</scope>
    <source>
        <strain evidence="5 6">LYAD-421 SS1</strain>
    </source>
</reference>
<dbReference type="PROSITE" id="PS50405">
    <property type="entry name" value="GST_CTER"/>
    <property type="match status" value="1"/>
</dbReference>
<feature type="domain" description="GST N-terminal" evidence="3">
    <location>
        <begin position="5"/>
        <end position="89"/>
    </location>
</feature>
<dbReference type="InterPro" id="IPR004045">
    <property type="entry name" value="Glutathione_S-Trfase_N"/>
</dbReference>
<name>R7T187_DICSQ</name>
<protein>
    <submittedName>
        <fullName evidence="5">Thioredoxin-like protein</fullName>
    </submittedName>
</protein>
<dbReference type="SUPFAM" id="SSF52833">
    <property type="entry name" value="Thioredoxin-like"/>
    <property type="match status" value="1"/>
</dbReference>
<dbReference type="SFLD" id="SFLDG00358">
    <property type="entry name" value="Main_(cytGST)"/>
    <property type="match status" value="1"/>
</dbReference>
<dbReference type="InterPro" id="IPR036282">
    <property type="entry name" value="Glutathione-S-Trfase_C_sf"/>
</dbReference>
<dbReference type="Pfam" id="PF00043">
    <property type="entry name" value="GST_C"/>
    <property type="match status" value="1"/>
</dbReference>